<dbReference type="Proteomes" id="UP000027121">
    <property type="component" value="Chromosome"/>
</dbReference>
<dbReference type="EMBL" id="CP071706">
    <property type="protein sequence ID" value="KDN98872.2"/>
    <property type="molecule type" value="Genomic_DNA"/>
</dbReference>
<dbReference type="GeneID" id="98283340"/>
<evidence type="ECO:0000313" key="2">
    <source>
        <dbReference type="Proteomes" id="UP000027121"/>
    </source>
</evidence>
<reference evidence="1 2" key="1">
    <citation type="journal article" date="2014" name="Genome Announc.">
        <title>Genome Sequence of Pseudomonas sp. Strain P482, a Tomato Rhizosphere Isolate with Broad-Spectrum Antimicrobial Activity.</title>
        <authorList>
            <person name="Krzyzanowska D.M."/>
            <person name="Ossowicki A."/>
            <person name="Jafra S."/>
        </authorList>
    </citation>
    <scope>NUCLEOTIDE SEQUENCE [LARGE SCALE GENOMIC DNA]</scope>
    <source>
        <strain evidence="1 2">P482</strain>
    </source>
</reference>
<sequence length="121" mass="13480">MMDRELLELAAKAAGYELIEWTDLWQGDPGHPRVCEEGFLMLVDESRALWNPLVNDGDALRLAVKLGLHIDCAFLCAMPKDLFGKNPDDWSEGADIDSDDECELMRRAIVHAVAKIGKSIP</sequence>
<protein>
    <submittedName>
        <fullName evidence="1">Uncharacterized protein</fullName>
    </submittedName>
</protein>
<dbReference type="RefSeq" id="WP_010226465.1">
    <property type="nucleotide sequence ID" value="NZ_CATKPL010000056.1"/>
</dbReference>
<evidence type="ECO:0000313" key="1">
    <source>
        <dbReference type="EMBL" id="KDN98872.2"/>
    </source>
</evidence>
<name>A0AAP0SEG8_9PSED</name>
<proteinExistence type="predicted"/>
<dbReference type="AlphaFoldDB" id="A0AAP0SEG8"/>
<accession>A0AAP0SEG8</accession>
<gene>
    <name evidence="1" type="ORF">BV82_3032</name>
</gene>
<keyword evidence="2" id="KW-1185">Reference proteome</keyword>
<organism evidence="1 2">
    <name type="scientific">Pseudomonas donghuensis</name>
    <dbReference type="NCBI Taxonomy" id="1163398"/>
    <lineage>
        <taxon>Bacteria</taxon>
        <taxon>Pseudomonadati</taxon>
        <taxon>Pseudomonadota</taxon>
        <taxon>Gammaproteobacteria</taxon>
        <taxon>Pseudomonadales</taxon>
        <taxon>Pseudomonadaceae</taxon>
        <taxon>Pseudomonas</taxon>
    </lineage>
</organism>
<reference evidence="1 2" key="2">
    <citation type="journal article" date="2016" name="Front. Microbiol.">
        <title>When Genome-Based Approach Meets the 'Old but Good': Revealing Genes Involved in the Antibacterial Activity of Pseudomonas sp. P482 against Soft Rot Pathogens.</title>
        <authorList>
            <person name="Krzyzanowska D.M."/>
            <person name="Ossowicki A."/>
            <person name="Rajewska M."/>
            <person name="Maciag T."/>
            <person name="Jablonska M."/>
            <person name="Obuchowski M."/>
            <person name="Heeb S."/>
            <person name="Jafra S."/>
        </authorList>
    </citation>
    <scope>NUCLEOTIDE SEQUENCE [LARGE SCALE GENOMIC DNA]</scope>
    <source>
        <strain evidence="1 2">P482</strain>
    </source>
</reference>
<dbReference type="KEGG" id="pdw:BV82_3032"/>